<sequence>MQALVRVQARVRAQSVQSSPKEPQQNRTEFDPTNKSENGWCDNRGTVEEVRSKLQMEHEGAYIRARAIRYALSQQQPRKNNFYTDSDQTTPDHDSVRIRRNDISTRMSSKFPRSCQMMYWSSDSCSEAVYDETTATMTTSNSSTTTSENDTRPNYMRLTKSTKAKQKHYTSLFHNEPMPMQRHSVEDSSYFRKLTSPLSGGIARRSVDTDRYSVELCRDLNPPMHK</sequence>
<dbReference type="OrthoDB" id="671489at2759"/>
<name>A0A2G9HXP8_9LAMI</name>
<keyword evidence="1" id="KW-0112">Calmodulin-binding</keyword>
<comment type="similarity">
    <text evidence="2">Belongs to the IQD family.</text>
</comment>
<dbReference type="AlphaFoldDB" id="A0A2G9HXP8"/>
<evidence type="ECO:0008006" key="6">
    <source>
        <dbReference type="Google" id="ProtNLM"/>
    </source>
</evidence>
<accession>A0A2G9HXP8</accession>
<evidence type="ECO:0000256" key="3">
    <source>
        <dbReference type="SAM" id="MobiDB-lite"/>
    </source>
</evidence>
<gene>
    <name evidence="4" type="ORF">CDL12_05006</name>
</gene>
<feature type="compositionally biased region" description="Low complexity" evidence="3">
    <location>
        <begin position="1"/>
        <end position="19"/>
    </location>
</feature>
<feature type="region of interest" description="Disordered" evidence="3">
    <location>
        <begin position="1"/>
        <end position="44"/>
    </location>
</feature>
<evidence type="ECO:0000256" key="1">
    <source>
        <dbReference type="ARBA" id="ARBA00022860"/>
    </source>
</evidence>
<dbReference type="GO" id="GO:0005516">
    <property type="term" value="F:calmodulin binding"/>
    <property type="evidence" value="ECO:0007669"/>
    <property type="project" value="UniProtKB-KW"/>
</dbReference>
<organism evidence="4 5">
    <name type="scientific">Handroanthus impetiginosus</name>
    <dbReference type="NCBI Taxonomy" id="429701"/>
    <lineage>
        <taxon>Eukaryota</taxon>
        <taxon>Viridiplantae</taxon>
        <taxon>Streptophyta</taxon>
        <taxon>Embryophyta</taxon>
        <taxon>Tracheophyta</taxon>
        <taxon>Spermatophyta</taxon>
        <taxon>Magnoliopsida</taxon>
        <taxon>eudicotyledons</taxon>
        <taxon>Gunneridae</taxon>
        <taxon>Pentapetalae</taxon>
        <taxon>asterids</taxon>
        <taxon>lamiids</taxon>
        <taxon>Lamiales</taxon>
        <taxon>Bignoniaceae</taxon>
        <taxon>Crescentiina</taxon>
        <taxon>Tabebuia alliance</taxon>
        <taxon>Handroanthus</taxon>
    </lineage>
</organism>
<dbReference type="PANTHER" id="PTHR32295:SF126">
    <property type="entry name" value="PROTEIN IQ-DOMAIN 8"/>
    <property type="match status" value="1"/>
</dbReference>
<evidence type="ECO:0000256" key="2">
    <source>
        <dbReference type="ARBA" id="ARBA00024341"/>
    </source>
</evidence>
<keyword evidence="5" id="KW-1185">Reference proteome</keyword>
<protein>
    <recommendedName>
        <fullName evidence="6">DUF4005 domain-containing protein</fullName>
    </recommendedName>
</protein>
<dbReference type="Proteomes" id="UP000231279">
    <property type="component" value="Unassembled WGS sequence"/>
</dbReference>
<dbReference type="STRING" id="429701.A0A2G9HXP8"/>
<evidence type="ECO:0000313" key="5">
    <source>
        <dbReference type="Proteomes" id="UP000231279"/>
    </source>
</evidence>
<reference evidence="5" key="1">
    <citation type="journal article" date="2018" name="Gigascience">
        <title>Genome assembly of the Pink Ipe (Handroanthus impetiginosus, Bignoniaceae), a highly valued, ecologically keystone Neotropical timber forest tree.</title>
        <authorList>
            <person name="Silva-Junior O.B."/>
            <person name="Grattapaglia D."/>
            <person name="Novaes E."/>
            <person name="Collevatti R.G."/>
        </authorList>
    </citation>
    <scope>NUCLEOTIDE SEQUENCE [LARGE SCALE GENOMIC DNA]</scope>
    <source>
        <strain evidence="5">cv. UFG-1</strain>
    </source>
</reference>
<evidence type="ECO:0000313" key="4">
    <source>
        <dbReference type="EMBL" id="PIN22285.1"/>
    </source>
</evidence>
<dbReference type="PANTHER" id="PTHR32295">
    <property type="entry name" value="IQ-DOMAIN 5-RELATED"/>
    <property type="match status" value="1"/>
</dbReference>
<dbReference type="EMBL" id="NKXS01000791">
    <property type="protein sequence ID" value="PIN22285.1"/>
    <property type="molecule type" value="Genomic_DNA"/>
</dbReference>
<comment type="caution">
    <text evidence="4">The sequence shown here is derived from an EMBL/GenBank/DDBJ whole genome shotgun (WGS) entry which is preliminary data.</text>
</comment>
<proteinExistence type="inferred from homology"/>